<accession>A0A212LLL6</accession>
<reference evidence="2" key="1">
    <citation type="submission" date="2016-08" db="EMBL/GenBank/DDBJ databases">
        <authorList>
            <person name="Seilhamer J.J."/>
        </authorList>
    </citation>
    <scope>NUCLEOTIDE SEQUENCE</scope>
    <source>
        <strain evidence="2">86</strain>
    </source>
</reference>
<protein>
    <submittedName>
        <fullName evidence="2">Uncharacterized protein</fullName>
    </submittedName>
</protein>
<feature type="region of interest" description="Disordered" evidence="1">
    <location>
        <begin position="1"/>
        <end position="73"/>
    </location>
</feature>
<proteinExistence type="predicted"/>
<sequence length="148" mass="16351">MTEPIGQRCRPAEDLPDNLAESGRIPQRSGLDLDLHFRTDEAGDDHGGGRPDVGEPASDHREHRIGIGGIGDDTSKNLALRVLHDSMSRRADSGEGNVWIFDIDGRLEVFRPRATISSTLGHFNVLLRPTSRNVKRITFREAANKSKC</sequence>
<dbReference type="EMBL" id="FMJD01000011">
    <property type="protein sequence ID" value="SCM78420.1"/>
    <property type="molecule type" value="Genomic_DNA"/>
</dbReference>
<name>A0A212LLL6_9HYPH</name>
<evidence type="ECO:0000256" key="1">
    <source>
        <dbReference type="SAM" id="MobiDB-lite"/>
    </source>
</evidence>
<gene>
    <name evidence="2" type="ORF">KL86PLE_70161</name>
</gene>
<organism evidence="2">
    <name type="scientific">uncultured Pleomorphomonas sp</name>
    <dbReference type="NCBI Taxonomy" id="442121"/>
    <lineage>
        <taxon>Bacteria</taxon>
        <taxon>Pseudomonadati</taxon>
        <taxon>Pseudomonadota</taxon>
        <taxon>Alphaproteobacteria</taxon>
        <taxon>Hyphomicrobiales</taxon>
        <taxon>Pleomorphomonadaceae</taxon>
        <taxon>Pleomorphomonas</taxon>
        <taxon>environmental samples</taxon>
    </lineage>
</organism>
<evidence type="ECO:0000313" key="2">
    <source>
        <dbReference type="EMBL" id="SCM78420.1"/>
    </source>
</evidence>
<feature type="compositionally biased region" description="Basic and acidic residues" evidence="1">
    <location>
        <begin position="31"/>
        <end position="65"/>
    </location>
</feature>
<dbReference type="AlphaFoldDB" id="A0A212LLL6"/>